<evidence type="ECO:0000313" key="2">
    <source>
        <dbReference type="Proteomes" id="UP000262195"/>
    </source>
</evidence>
<accession>A0A3D4S2Z4</accession>
<name>A0A3D4S2Z4_9ENTE</name>
<dbReference type="STRING" id="1121105.GCA_000421665_01307"/>
<dbReference type="AlphaFoldDB" id="A0A3D4S2Z4"/>
<comment type="caution">
    <text evidence="1">The sequence shown here is derived from an EMBL/GenBank/DDBJ whole genome shotgun (WGS) entry which is preliminary data.</text>
</comment>
<sequence length="300" mass="35879">MKKETELKNEIIEKLLKSRWLNVYTKKLNKKFGKYATKTNGIESNPSKDSLISNLWESLEIYNRNHSLTDDYDKIEKYCYQKAYTMTSDEFVSETGKFRYGKKKEWVQRQVEFDDVKANQIECWDEYPVENGYVYTDNETVNKAYAIDILEKHFTKSQAVFCKSVLTLGTKATRKNFELTKQTFNNRFNRTIRAIEKKRHLYIDEVVTEAEKEINDKLELIDRVIKYVEQENSNEVQLFKLLLNLWDNELRYLYFETFGDYEKELALMNFRNNDGRKQAYKLINAVYAERDQLNDLLRCA</sequence>
<proteinExistence type="predicted"/>
<protein>
    <submittedName>
        <fullName evidence="1">Uncharacterized protein</fullName>
    </submittedName>
</protein>
<gene>
    <name evidence="1" type="ORF">DIW15_00220</name>
</gene>
<evidence type="ECO:0000313" key="1">
    <source>
        <dbReference type="EMBL" id="HCS93120.1"/>
    </source>
</evidence>
<reference evidence="1 2" key="1">
    <citation type="journal article" date="2018" name="Nat. Biotechnol.">
        <title>A standardized bacterial taxonomy based on genome phylogeny substantially revises the tree of life.</title>
        <authorList>
            <person name="Parks D.H."/>
            <person name="Chuvochina M."/>
            <person name="Waite D.W."/>
            <person name="Rinke C."/>
            <person name="Skarshewski A."/>
            <person name="Chaumeil P.A."/>
            <person name="Hugenholtz P."/>
        </authorList>
    </citation>
    <scope>NUCLEOTIDE SEQUENCE [LARGE SCALE GENOMIC DNA]</scope>
    <source>
        <strain evidence="1">UBA11306</strain>
    </source>
</reference>
<dbReference type="EMBL" id="DQHO01000003">
    <property type="protein sequence ID" value="HCS93120.1"/>
    <property type="molecule type" value="Genomic_DNA"/>
</dbReference>
<organism evidence="1 2">
    <name type="scientific">Bavariicoccus seileri</name>
    <dbReference type="NCBI Taxonomy" id="549685"/>
    <lineage>
        <taxon>Bacteria</taxon>
        <taxon>Bacillati</taxon>
        <taxon>Bacillota</taxon>
        <taxon>Bacilli</taxon>
        <taxon>Lactobacillales</taxon>
        <taxon>Enterococcaceae</taxon>
        <taxon>Bavariicoccus</taxon>
    </lineage>
</organism>
<dbReference type="Proteomes" id="UP000262195">
    <property type="component" value="Unassembled WGS sequence"/>
</dbReference>